<protein>
    <submittedName>
        <fullName evidence="3">Acetyltransferase (GNAT) domain-containing protein</fullName>
    </submittedName>
</protein>
<dbReference type="PROSITE" id="PS51186">
    <property type="entry name" value="GNAT"/>
    <property type="match status" value="1"/>
</dbReference>
<keyword evidence="4" id="KW-1185">Reference proteome</keyword>
<evidence type="ECO:0000259" key="2">
    <source>
        <dbReference type="PROSITE" id="PS51186"/>
    </source>
</evidence>
<dbReference type="InterPro" id="IPR050769">
    <property type="entry name" value="NAT_camello-type"/>
</dbReference>
<dbReference type="STRING" id="400055.SAMN04490243_0107"/>
<gene>
    <name evidence="3" type="ORF">SAMN04490243_0107</name>
</gene>
<evidence type="ECO:0000313" key="3">
    <source>
        <dbReference type="EMBL" id="SFR31280.1"/>
    </source>
</evidence>
<reference evidence="3 4" key="1">
    <citation type="submission" date="2016-10" db="EMBL/GenBank/DDBJ databases">
        <authorList>
            <person name="de Groot N.N."/>
        </authorList>
    </citation>
    <scope>NUCLEOTIDE SEQUENCE [LARGE SCALE GENOMIC DNA]</scope>
    <source>
        <strain evidence="3 4">DSM 21019</strain>
    </source>
</reference>
<organism evidence="3 4">
    <name type="scientific">Robiginitalea myxolifaciens</name>
    <dbReference type="NCBI Taxonomy" id="400055"/>
    <lineage>
        <taxon>Bacteria</taxon>
        <taxon>Pseudomonadati</taxon>
        <taxon>Bacteroidota</taxon>
        <taxon>Flavobacteriia</taxon>
        <taxon>Flavobacteriales</taxon>
        <taxon>Flavobacteriaceae</taxon>
        <taxon>Robiginitalea</taxon>
    </lineage>
</organism>
<dbReference type="AlphaFoldDB" id="A0A1I6FMW3"/>
<dbReference type="EMBL" id="FOYQ01000001">
    <property type="protein sequence ID" value="SFR31280.1"/>
    <property type="molecule type" value="Genomic_DNA"/>
</dbReference>
<dbReference type="GO" id="GO:0008080">
    <property type="term" value="F:N-acetyltransferase activity"/>
    <property type="evidence" value="ECO:0007669"/>
    <property type="project" value="InterPro"/>
</dbReference>
<dbReference type="Gene3D" id="3.40.630.30">
    <property type="match status" value="1"/>
</dbReference>
<feature type="domain" description="N-acetyltransferase" evidence="2">
    <location>
        <begin position="1"/>
        <end position="152"/>
    </location>
</feature>
<keyword evidence="1 3" id="KW-0808">Transferase</keyword>
<dbReference type="PANTHER" id="PTHR13947:SF37">
    <property type="entry name" value="LD18367P"/>
    <property type="match status" value="1"/>
</dbReference>
<sequence length="152" mass="17205">MEIVTYSPQYAQAFYDINKEWIDQYFTMEPIDEAVLGDPQTHIINPGGEIWVALLDQKPVGVCALMPDHDQAGVYELTKMGILPEAQGHGIGYALGLAVLDGARRLKARKVYLESNTVLTPAIRLYRKLGFKEFKGRHSPYSRCNIQMEIYL</sequence>
<proteinExistence type="predicted"/>
<dbReference type="InterPro" id="IPR016181">
    <property type="entry name" value="Acyl_CoA_acyltransferase"/>
</dbReference>
<dbReference type="RefSeq" id="WP_092979835.1">
    <property type="nucleotide sequence ID" value="NZ_FOYQ01000001.1"/>
</dbReference>
<dbReference type="Pfam" id="PF00583">
    <property type="entry name" value="Acetyltransf_1"/>
    <property type="match status" value="1"/>
</dbReference>
<evidence type="ECO:0000313" key="4">
    <source>
        <dbReference type="Proteomes" id="UP000199534"/>
    </source>
</evidence>
<dbReference type="SUPFAM" id="SSF55729">
    <property type="entry name" value="Acyl-CoA N-acyltransferases (Nat)"/>
    <property type="match status" value="1"/>
</dbReference>
<dbReference type="Proteomes" id="UP000199534">
    <property type="component" value="Unassembled WGS sequence"/>
</dbReference>
<dbReference type="CDD" id="cd04301">
    <property type="entry name" value="NAT_SF"/>
    <property type="match status" value="1"/>
</dbReference>
<dbReference type="OrthoDB" id="1431064at2"/>
<dbReference type="InterPro" id="IPR000182">
    <property type="entry name" value="GNAT_dom"/>
</dbReference>
<evidence type="ECO:0000256" key="1">
    <source>
        <dbReference type="ARBA" id="ARBA00022679"/>
    </source>
</evidence>
<name>A0A1I6FMW3_9FLAO</name>
<accession>A0A1I6FMW3</accession>
<dbReference type="PANTHER" id="PTHR13947">
    <property type="entry name" value="GNAT FAMILY N-ACETYLTRANSFERASE"/>
    <property type="match status" value="1"/>
</dbReference>